<dbReference type="InterPro" id="IPR013761">
    <property type="entry name" value="SAM/pointed_sf"/>
</dbReference>
<evidence type="ECO:0000313" key="5">
    <source>
        <dbReference type="Proteomes" id="UP000243459"/>
    </source>
</evidence>
<dbReference type="FunFam" id="1.10.150.50:FF:000077">
    <property type="entry name" value="DDHD domain-containing 2"/>
    <property type="match status" value="1"/>
</dbReference>
<dbReference type="Gene3D" id="1.10.150.50">
    <property type="entry name" value="Transcription Factor, Ets-1"/>
    <property type="match status" value="1"/>
</dbReference>
<evidence type="ECO:0000313" key="4">
    <source>
        <dbReference type="EMBL" id="ONK71898.1"/>
    </source>
</evidence>
<dbReference type="InterPro" id="IPR001660">
    <property type="entry name" value="SAM"/>
</dbReference>
<evidence type="ECO:0000256" key="1">
    <source>
        <dbReference type="ARBA" id="ARBA00022737"/>
    </source>
</evidence>
<dbReference type="SMART" id="SM00454">
    <property type="entry name" value="SAM"/>
    <property type="match status" value="1"/>
</dbReference>
<feature type="compositionally biased region" description="Basic and acidic residues" evidence="2">
    <location>
        <begin position="38"/>
        <end position="53"/>
    </location>
</feature>
<dbReference type="Proteomes" id="UP000243459">
    <property type="component" value="Chromosome 4"/>
</dbReference>
<gene>
    <name evidence="4" type="ORF">A4U43_C04F13510</name>
</gene>
<reference evidence="5" key="1">
    <citation type="journal article" date="2017" name="Nat. Commun.">
        <title>The asparagus genome sheds light on the origin and evolution of a young Y chromosome.</title>
        <authorList>
            <person name="Harkess A."/>
            <person name="Zhou J."/>
            <person name="Xu C."/>
            <person name="Bowers J.E."/>
            <person name="Van der Hulst R."/>
            <person name="Ayyampalayam S."/>
            <person name="Mercati F."/>
            <person name="Riccardi P."/>
            <person name="McKain M.R."/>
            <person name="Kakrana A."/>
            <person name="Tang H."/>
            <person name="Ray J."/>
            <person name="Groenendijk J."/>
            <person name="Arikit S."/>
            <person name="Mathioni S.M."/>
            <person name="Nakano M."/>
            <person name="Shan H."/>
            <person name="Telgmann-Rauber A."/>
            <person name="Kanno A."/>
            <person name="Yue Z."/>
            <person name="Chen H."/>
            <person name="Li W."/>
            <person name="Chen Y."/>
            <person name="Xu X."/>
            <person name="Zhang Y."/>
            <person name="Luo S."/>
            <person name="Chen H."/>
            <person name="Gao J."/>
            <person name="Mao Z."/>
            <person name="Pires J.C."/>
            <person name="Luo M."/>
            <person name="Kudrna D."/>
            <person name="Wing R.A."/>
            <person name="Meyers B.C."/>
            <person name="Yi K."/>
            <person name="Kong H."/>
            <person name="Lavrijsen P."/>
            <person name="Sunseri F."/>
            <person name="Falavigna A."/>
            <person name="Ye Y."/>
            <person name="Leebens-Mack J.H."/>
            <person name="Chen G."/>
        </authorList>
    </citation>
    <scope>NUCLEOTIDE SEQUENCE [LARGE SCALE GENOMIC DNA]</scope>
    <source>
        <strain evidence="5">cv. DH0086</strain>
    </source>
</reference>
<dbReference type="AlphaFoldDB" id="A0A5P1F0L0"/>
<dbReference type="PANTHER" id="PTHR10627:SF74">
    <property type="entry name" value="OS08G0526500 PROTEIN"/>
    <property type="match status" value="1"/>
</dbReference>
<keyword evidence="1" id="KW-0677">Repeat</keyword>
<dbReference type="Gramene" id="ONK71898">
    <property type="protein sequence ID" value="ONK71898"/>
    <property type="gene ID" value="A4U43_C04F13510"/>
</dbReference>
<dbReference type="Pfam" id="PF00536">
    <property type="entry name" value="SAM_1"/>
    <property type="match status" value="1"/>
</dbReference>
<dbReference type="SUPFAM" id="SSF47769">
    <property type="entry name" value="SAM/Pointed domain"/>
    <property type="match status" value="1"/>
</dbReference>
<dbReference type="OrthoDB" id="76949at2759"/>
<evidence type="ECO:0000259" key="3">
    <source>
        <dbReference type="SMART" id="SM00454"/>
    </source>
</evidence>
<proteinExistence type="predicted"/>
<accession>A0A5P1F0L0</accession>
<evidence type="ECO:0000256" key="2">
    <source>
        <dbReference type="SAM" id="MobiDB-lite"/>
    </source>
</evidence>
<protein>
    <recommendedName>
        <fullName evidence="3">SAM domain-containing protein</fullName>
    </recommendedName>
</protein>
<keyword evidence="5" id="KW-1185">Reference proteome</keyword>
<feature type="domain" description="SAM" evidence="3">
    <location>
        <begin position="152"/>
        <end position="217"/>
    </location>
</feature>
<sequence>MYADRVASGTKRSIRDRLEGNLARDLGRNRAHNLKRQRGGDDKWKHDLYDDVKGPQVSKPQVGSTDLRLKLQKKASLQAHQSGKESGVRDLREKLSGIMNSQPIAVDPPKAKAALVTTSESAKPVKRSAPPIEAILTDVKKVSASASYSKKPQKKPDLTVDGLLCSLGLEKYSIQFQAEEVDMSALMHMDDDDLKALGVPMGPRKKILLALESRKQG</sequence>
<dbReference type="CDD" id="cd09487">
    <property type="entry name" value="SAM_superfamily"/>
    <property type="match status" value="1"/>
</dbReference>
<dbReference type="OMA" id="LIFRECH"/>
<dbReference type="EMBL" id="CM007384">
    <property type="protein sequence ID" value="ONK71898.1"/>
    <property type="molecule type" value="Genomic_DNA"/>
</dbReference>
<dbReference type="PANTHER" id="PTHR10627">
    <property type="entry name" value="SCP160"/>
    <property type="match status" value="1"/>
</dbReference>
<feature type="region of interest" description="Disordered" evidence="2">
    <location>
        <begin position="1"/>
        <end position="63"/>
    </location>
</feature>
<name>A0A5P1F0L0_ASPOF</name>
<organism evidence="4 5">
    <name type="scientific">Asparagus officinalis</name>
    <name type="common">Garden asparagus</name>
    <dbReference type="NCBI Taxonomy" id="4686"/>
    <lineage>
        <taxon>Eukaryota</taxon>
        <taxon>Viridiplantae</taxon>
        <taxon>Streptophyta</taxon>
        <taxon>Embryophyta</taxon>
        <taxon>Tracheophyta</taxon>
        <taxon>Spermatophyta</taxon>
        <taxon>Magnoliopsida</taxon>
        <taxon>Liliopsida</taxon>
        <taxon>Asparagales</taxon>
        <taxon>Asparagaceae</taxon>
        <taxon>Asparagoideae</taxon>
        <taxon>Asparagus</taxon>
    </lineage>
</organism>